<dbReference type="AlphaFoldDB" id="M0IJN8"/>
<dbReference type="InterPro" id="IPR018720">
    <property type="entry name" value="DUF2249"/>
</dbReference>
<reference evidence="2 3" key="1">
    <citation type="journal article" date="2014" name="PLoS Genet.">
        <title>Phylogenetically driven sequencing of extremely halophilic archaea reveals strategies for static and dynamic osmo-response.</title>
        <authorList>
            <person name="Becker E.A."/>
            <person name="Seitzer P.M."/>
            <person name="Tritt A."/>
            <person name="Larsen D."/>
            <person name="Krusor M."/>
            <person name="Yao A.I."/>
            <person name="Wu D."/>
            <person name="Madern D."/>
            <person name="Eisen J.A."/>
            <person name="Darling A.E."/>
            <person name="Facciotti M.T."/>
        </authorList>
    </citation>
    <scope>NUCLEOTIDE SEQUENCE [LARGE SCALE GENOMIC DNA]</scope>
    <source>
        <strain evidence="2 3">ATCC BAA-1512</strain>
    </source>
</reference>
<sequence length="105" mass="11725">MSDTTLDVRAVPPAKRHPKIHEAFDDLDSGESLTILNDHDPKPLFYSEMANRSLQSAYLAIVGVKRRQSKTRTVVSPTVIAIEENPIWSELAKSPVVRKTTVLTK</sequence>
<comment type="caution">
    <text evidence="2">The sequence shown here is derived from an EMBL/GenBank/DDBJ whole genome shotgun (WGS) entry which is preliminary data.</text>
</comment>
<dbReference type="EMBL" id="AOLN01000006">
    <property type="protein sequence ID" value="ELZ96996.1"/>
    <property type="molecule type" value="Genomic_DNA"/>
</dbReference>
<proteinExistence type="predicted"/>
<dbReference type="Proteomes" id="UP000011550">
    <property type="component" value="Unassembled WGS sequence"/>
</dbReference>
<dbReference type="Pfam" id="PF10006">
    <property type="entry name" value="DUF2249"/>
    <property type="match status" value="1"/>
</dbReference>
<name>M0IJN8_9EURY</name>
<feature type="domain" description="DUF2249" evidence="1">
    <location>
        <begin position="5"/>
        <end position="51"/>
    </location>
</feature>
<accession>M0IJN8</accession>
<dbReference type="STRING" id="662479.C440_04443"/>
<evidence type="ECO:0000313" key="3">
    <source>
        <dbReference type="Proteomes" id="UP000011550"/>
    </source>
</evidence>
<dbReference type="PATRIC" id="fig|662479.7.peg.915"/>
<protein>
    <recommendedName>
        <fullName evidence="1">DUF2249 domain-containing protein</fullName>
    </recommendedName>
</protein>
<evidence type="ECO:0000259" key="1">
    <source>
        <dbReference type="Pfam" id="PF10006"/>
    </source>
</evidence>
<gene>
    <name evidence="2" type="ORF">C440_04443</name>
</gene>
<keyword evidence="3" id="KW-1185">Reference proteome</keyword>
<organism evidence="2 3">
    <name type="scientific">Haloferax mucosum ATCC BAA-1512</name>
    <dbReference type="NCBI Taxonomy" id="662479"/>
    <lineage>
        <taxon>Archaea</taxon>
        <taxon>Methanobacteriati</taxon>
        <taxon>Methanobacteriota</taxon>
        <taxon>Stenosarchaea group</taxon>
        <taxon>Halobacteria</taxon>
        <taxon>Halobacteriales</taxon>
        <taxon>Haloferacaceae</taxon>
        <taxon>Haloferax</taxon>
    </lineage>
</organism>
<dbReference type="OrthoDB" id="198577at2157"/>
<evidence type="ECO:0000313" key="2">
    <source>
        <dbReference type="EMBL" id="ELZ96996.1"/>
    </source>
</evidence>